<feature type="compositionally biased region" description="Basic residues" evidence="5">
    <location>
        <begin position="333"/>
        <end position="343"/>
    </location>
</feature>
<dbReference type="Pfam" id="PF01479">
    <property type="entry name" value="S4"/>
    <property type="match status" value="1"/>
</dbReference>
<dbReference type="NCBIfam" id="TIGR00093">
    <property type="entry name" value="pseudouridine synthase"/>
    <property type="match status" value="1"/>
</dbReference>
<dbReference type="InterPro" id="IPR020103">
    <property type="entry name" value="PsdUridine_synth_cat_dom_sf"/>
</dbReference>
<dbReference type="AlphaFoldDB" id="A0A2V3Y513"/>
<evidence type="ECO:0000256" key="3">
    <source>
        <dbReference type="PROSITE-ProRule" id="PRU00182"/>
    </source>
</evidence>
<dbReference type="InterPro" id="IPR042092">
    <property type="entry name" value="PsdUridine_s_RsuA/RluB/E/F_cat"/>
</dbReference>
<dbReference type="InterPro" id="IPR020094">
    <property type="entry name" value="TruA/RsuA/RluB/E/F_N"/>
</dbReference>
<comment type="caution">
    <text evidence="7">The sequence shown here is derived from an EMBL/GenBank/DDBJ whole genome shotgun (WGS) entry which is preliminary data.</text>
</comment>
<dbReference type="GO" id="GO:0000455">
    <property type="term" value="P:enzyme-directed rRNA pseudouridine synthesis"/>
    <property type="evidence" value="ECO:0007669"/>
    <property type="project" value="UniProtKB-ARBA"/>
</dbReference>
<dbReference type="SUPFAM" id="SSF55174">
    <property type="entry name" value="Alpha-L RNA-binding motif"/>
    <property type="match status" value="1"/>
</dbReference>
<dbReference type="Gene3D" id="3.10.290.10">
    <property type="entry name" value="RNA-binding S4 domain"/>
    <property type="match status" value="1"/>
</dbReference>
<gene>
    <name evidence="7" type="ORF">DFR60_108151</name>
</gene>
<dbReference type="InterPro" id="IPR006145">
    <property type="entry name" value="PsdUridine_synth_RsuA/RluA"/>
</dbReference>
<dbReference type="PROSITE" id="PS01149">
    <property type="entry name" value="PSI_RSU"/>
    <property type="match status" value="1"/>
</dbReference>
<dbReference type="CDD" id="cd00165">
    <property type="entry name" value="S4"/>
    <property type="match status" value="1"/>
</dbReference>
<dbReference type="EC" id="5.4.99.-" evidence="4"/>
<evidence type="ECO:0000259" key="6">
    <source>
        <dbReference type="SMART" id="SM00363"/>
    </source>
</evidence>
<organism evidence="7 8">
    <name type="scientific">Hungatella effluvii</name>
    <dbReference type="NCBI Taxonomy" id="1096246"/>
    <lineage>
        <taxon>Bacteria</taxon>
        <taxon>Bacillati</taxon>
        <taxon>Bacillota</taxon>
        <taxon>Clostridia</taxon>
        <taxon>Lachnospirales</taxon>
        <taxon>Lachnospiraceae</taxon>
        <taxon>Hungatella</taxon>
    </lineage>
</organism>
<evidence type="ECO:0000313" key="8">
    <source>
        <dbReference type="Proteomes" id="UP000248057"/>
    </source>
</evidence>
<dbReference type="InterPro" id="IPR050343">
    <property type="entry name" value="RsuA_PseudoU_synthase"/>
</dbReference>
<dbReference type="InterPro" id="IPR002942">
    <property type="entry name" value="S4_RNA-bd"/>
</dbReference>
<dbReference type="Gene3D" id="3.30.70.580">
    <property type="entry name" value="Pseudouridine synthase I, catalytic domain, N-terminal subdomain"/>
    <property type="match status" value="1"/>
</dbReference>
<dbReference type="InterPro" id="IPR018496">
    <property type="entry name" value="PsdUridine_synth_RsuA/RluB_CS"/>
</dbReference>
<keyword evidence="8" id="KW-1185">Reference proteome</keyword>
<dbReference type="FunFam" id="3.10.290.10:FF:000003">
    <property type="entry name" value="Pseudouridine synthase"/>
    <property type="match status" value="1"/>
</dbReference>
<dbReference type="Proteomes" id="UP000248057">
    <property type="component" value="Unassembled WGS sequence"/>
</dbReference>
<sequence length="343" mass="39134">MGDDGIRLNKFLSGAGICSRREADRLIEEGKVTVGGRTAVPGQKIKNGETVVCNGRTIAAGTKGAEEKPDRVLLAVHKPCGIVCTTSDKDRAPNIVDMVDSPVRIYPVGRLDKESEGLILMTNQGDLVNRLMRGSNGHEKEYLVFIDRPVKPEFIQKMRKGVFLPELDVTTKPCFAEMTGEKSFRIILTQGLNRQIRRMCEQLGCKVRKLKRVRIINIELGDLKAGESRPVSKKEYAELMRRLEDTSSLSLKDRTVNEKDRGKNEKGRNEDSKYRAKNEKSRNEDLKGRTKNEKGRNEDQKYRMKNEKVWNEDTKYRTKNEKSRNENPEVRTDKRKKAPGKRK</sequence>
<proteinExistence type="inferred from homology"/>
<dbReference type="GO" id="GO:0003723">
    <property type="term" value="F:RNA binding"/>
    <property type="evidence" value="ECO:0007669"/>
    <property type="project" value="UniProtKB-KW"/>
</dbReference>
<protein>
    <recommendedName>
        <fullName evidence="4">Pseudouridine synthase</fullName>
        <ecNumber evidence="4">5.4.99.-</ecNumber>
    </recommendedName>
</protein>
<evidence type="ECO:0000313" key="7">
    <source>
        <dbReference type="EMBL" id="PXX52066.1"/>
    </source>
</evidence>
<dbReference type="InterPro" id="IPR036986">
    <property type="entry name" value="S4_RNA-bd_sf"/>
</dbReference>
<dbReference type="SUPFAM" id="SSF55120">
    <property type="entry name" value="Pseudouridine synthase"/>
    <property type="match status" value="1"/>
</dbReference>
<keyword evidence="3" id="KW-0694">RNA-binding</keyword>
<dbReference type="Gene3D" id="3.30.70.1560">
    <property type="entry name" value="Alpha-L RNA-binding motif"/>
    <property type="match status" value="1"/>
</dbReference>
<feature type="region of interest" description="Disordered" evidence="5">
    <location>
        <begin position="250"/>
        <end position="343"/>
    </location>
</feature>
<reference evidence="7 8" key="1">
    <citation type="submission" date="2018-05" db="EMBL/GenBank/DDBJ databases">
        <title>Genomic Encyclopedia of Type Strains, Phase IV (KMG-IV): sequencing the most valuable type-strain genomes for metagenomic binning, comparative biology and taxonomic classification.</title>
        <authorList>
            <person name="Goeker M."/>
        </authorList>
    </citation>
    <scope>NUCLEOTIDE SEQUENCE [LARGE SCALE GENOMIC DNA]</scope>
    <source>
        <strain evidence="7 8">DSM 24995</strain>
    </source>
</reference>
<dbReference type="EMBL" id="QJKD01000008">
    <property type="protein sequence ID" value="PXX52066.1"/>
    <property type="molecule type" value="Genomic_DNA"/>
</dbReference>
<dbReference type="SMART" id="SM00363">
    <property type="entry name" value="S4"/>
    <property type="match status" value="1"/>
</dbReference>
<feature type="compositionally biased region" description="Basic and acidic residues" evidence="5">
    <location>
        <begin position="250"/>
        <end position="332"/>
    </location>
</feature>
<dbReference type="PANTHER" id="PTHR47683:SF2">
    <property type="entry name" value="RNA-BINDING S4 DOMAIN-CONTAINING PROTEIN"/>
    <property type="match status" value="1"/>
</dbReference>
<dbReference type="PROSITE" id="PS50889">
    <property type="entry name" value="S4"/>
    <property type="match status" value="1"/>
</dbReference>
<feature type="domain" description="RNA-binding S4" evidence="6">
    <location>
        <begin position="6"/>
        <end position="62"/>
    </location>
</feature>
<evidence type="ECO:0000256" key="5">
    <source>
        <dbReference type="SAM" id="MobiDB-lite"/>
    </source>
</evidence>
<evidence type="ECO:0000256" key="2">
    <source>
        <dbReference type="ARBA" id="ARBA00023235"/>
    </source>
</evidence>
<dbReference type="Pfam" id="PF00849">
    <property type="entry name" value="PseudoU_synth_2"/>
    <property type="match status" value="1"/>
</dbReference>
<name>A0A2V3Y513_9FIRM</name>
<accession>A0A2V3Y513</accession>
<comment type="similarity">
    <text evidence="1 4">Belongs to the pseudouridine synthase RsuA family.</text>
</comment>
<evidence type="ECO:0000256" key="1">
    <source>
        <dbReference type="ARBA" id="ARBA00008348"/>
    </source>
</evidence>
<evidence type="ECO:0000256" key="4">
    <source>
        <dbReference type="RuleBase" id="RU003887"/>
    </source>
</evidence>
<dbReference type="GO" id="GO:0120159">
    <property type="term" value="F:rRNA pseudouridine synthase activity"/>
    <property type="evidence" value="ECO:0007669"/>
    <property type="project" value="UniProtKB-ARBA"/>
</dbReference>
<dbReference type="InterPro" id="IPR000748">
    <property type="entry name" value="PsdUridine_synth_RsuA/RluB/E/F"/>
</dbReference>
<dbReference type="PANTHER" id="PTHR47683">
    <property type="entry name" value="PSEUDOURIDINE SYNTHASE FAMILY PROTEIN-RELATED"/>
    <property type="match status" value="1"/>
</dbReference>
<keyword evidence="2 4" id="KW-0413">Isomerase</keyword>